<name>A0A938YCL3_9ACTN</name>
<keyword evidence="2" id="KW-1133">Transmembrane helix</keyword>
<evidence type="ECO:0000313" key="4">
    <source>
        <dbReference type="Proteomes" id="UP000663792"/>
    </source>
</evidence>
<comment type="caution">
    <text evidence="3">The sequence shown here is derived from an EMBL/GenBank/DDBJ whole genome shotgun (WGS) entry which is preliminary data.</text>
</comment>
<dbReference type="Pfam" id="PF11298">
    <property type="entry name" value="DUF3099"/>
    <property type="match status" value="1"/>
</dbReference>
<evidence type="ECO:0000256" key="2">
    <source>
        <dbReference type="SAM" id="Phobius"/>
    </source>
</evidence>
<dbReference type="Proteomes" id="UP000663792">
    <property type="component" value="Unassembled WGS sequence"/>
</dbReference>
<evidence type="ECO:0000256" key="1">
    <source>
        <dbReference type="SAM" id="MobiDB-lite"/>
    </source>
</evidence>
<dbReference type="InterPro" id="IPR021449">
    <property type="entry name" value="DUF3099"/>
</dbReference>
<dbReference type="AlphaFoldDB" id="A0A938YCL3"/>
<keyword evidence="2" id="KW-0812">Transmembrane</keyword>
<feature type="transmembrane region" description="Helical" evidence="2">
    <location>
        <begin position="116"/>
        <end position="134"/>
    </location>
</feature>
<keyword evidence="4" id="KW-1185">Reference proteome</keyword>
<feature type="transmembrane region" description="Helical" evidence="2">
    <location>
        <begin position="92"/>
        <end position="110"/>
    </location>
</feature>
<organism evidence="3 4">
    <name type="scientific">Nakamurella leprariae</name>
    <dbReference type="NCBI Taxonomy" id="2803911"/>
    <lineage>
        <taxon>Bacteria</taxon>
        <taxon>Bacillati</taxon>
        <taxon>Actinomycetota</taxon>
        <taxon>Actinomycetes</taxon>
        <taxon>Nakamurellales</taxon>
        <taxon>Nakamurellaceae</taxon>
        <taxon>Nakamurella</taxon>
    </lineage>
</organism>
<dbReference type="EMBL" id="JAERWK010000008">
    <property type="protein sequence ID" value="MBM9467121.1"/>
    <property type="molecule type" value="Genomic_DNA"/>
</dbReference>
<feature type="region of interest" description="Disordered" evidence="1">
    <location>
        <begin position="1"/>
        <end position="29"/>
    </location>
</feature>
<accession>A0A938YCL3</accession>
<keyword evidence="2" id="KW-0472">Membrane</keyword>
<evidence type="ECO:0000313" key="3">
    <source>
        <dbReference type="EMBL" id="MBM9467121.1"/>
    </source>
</evidence>
<feature type="region of interest" description="Disordered" evidence="1">
    <location>
        <begin position="143"/>
        <end position="168"/>
    </location>
</feature>
<proteinExistence type="predicted"/>
<protein>
    <submittedName>
        <fullName evidence="3">DUF3099 domain-containing protein</fullName>
    </submittedName>
</protein>
<sequence length="168" mass="18464">MTSAAQGPWRDGPSIKDGRAAQDGSTRVDQVIDGTTDDRVFEAEDGTFVYASSHQPKRAARLRRGTPAPEPVVITQAEPSYQEQLRSRRRRYLLMMSCRVPCLIGAALLYQTPWLALLVLAISIPLPWCAVLIANDRAPRKPVKPVRASAVNHERALGATRPELPGGR</sequence>
<gene>
    <name evidence="3" type="ORF">JL106_07470</name>
</gene>
<reference evidence="3" key="1">
    <citation type="submission" date="2021-01" db="EMBL/GenBank/DDBJ databases">
        <title>YIM 132084 draft genome.</title>
        <authorList>
            <person name="An D."/>
        </authorList>
    </citation>
    <scope>NUCLEOTIDE SEQUENCE</scope>
    <source>
        <strain evidence="3">YIM 132084</strain>
    </source>
</reference>